<dbReference type="SUPFAM" id="SSF48695">
    <property type="entry name" value="Multiheme cytochromes"/>
    <property type="match status" value="1"/>
</dbReference>
<evidence type="ECO:0000256" key="4">
    <source>
        <dbReference type="ARBA" id="ARBA00022737"/>
    </source>
</evidence>
<dbReference type="PROSITE" id="PS51007">
    <property type="entry name" value="CYTC"/>
    <property type="match status" value="1"/>
</dbReference>
<dbReference type="PROSITE" id="PS50093">
    <property type="entry name" value="PKD"/>
    <property type="match status" value="1"/>
</dbReference>
<name>A0A1F7RIU0_9BACT</name>
<dbReference type="Pfam" id="PF01344">
    <property type="entry name" value="Kelch_1"/>
    <property type="match status" value="2"/>
</dbReference>
<dbReference type="InterPro" id="IPR015915">
    <property type="entry name" value="Kelch-typ_b-propeller"/>
</dbReference>
<evidence type="ECO:0000256" key="5">
    <source>
        <dbReference type="ARBA" id="ARBA00023004"/>
    </source>
</evidence>
<dbReference type="InterPro" id="IPR013783">
    <property type="entry name" value="Ig-like_fold"/>
</dbReference>
<feature type="domain" description="PKD" evidence="7">
    <location>
        <begin position="613"/>
        <end position="700"/>
    </location>
</feature>
<keyword evidence="5 6" id="KW-0408">Iron</keyword>
<dbReference type="InterPro" id="IPR036280">
    <property type="entry name" value="Multihaem_cyt_sf"/>
</dbReference>
<keyword evidence="2 6" id="KW-0349">Heme</keyword>
<dbReference type="InterPro" id="IPR006652">
    <property type="entry name" value="Kelch_1"/>
</dbReference>
<dbReference type="SUPFAM" id="SSF117281">
    <property type="entry name" value="Kelch motif"/>
    <property type="match status" value="2"/>
</dbReference>
<keyword evidence="3 6" id="KW-0479">Metal-binding</keyword>
<reference evidence="9 10" key="1">
    <citation type="journal article" date="2016" name="Nat. Commun.">
        <title>Thousands of microbial genomes shed light on interconnected biogeochemical processes in an aquifer system.</title>
        <authorList>
            <person name="Anantharaman K."/>
            <person name="Brown C.T."/>
            <person name="Hug L.A."/>
            <person name="Sharon I."/>
            <person name="Castelle C.J."/>
            <person name="Probst A.J."/>
            <person name="Thomas B.C."/>
            <person name="Singh A."/>
            <person name="Wilkins M.J."/>
            <person name="Karaoz U."/>
            <person name="Brodie E.L."/>
            <person name="Williams K.H."/>
            <person name="Hubbard S.S."/>
            <person name="Banfield J.F."/>
        </authorList>
    </citation>
    <scope>NUCLEOTIDE SEQUENCE [LARGE SCALE GENOMIC DNA]</scope>
</reference>
<evidence type="ECO:0000313" key="10">
    <source>
        <dbReference type="Proteomes" id="UP000178526"/>
    </source>
</evidence>
<dbReference type="InterPro" id="IPR035986">
    <property type="entry name" value="PKD_dom_sf"/>
</dbReference>
<sequence>MSKKKKFNNYLMIFSFAVILCGAGFLLSSDGINALCRVPVGCTVCHDLIGNSSAIIGDAEDSCDLGDFNFGPDLSEARFIHRTFKLNDGRVLFTGGARALTNPYTVNTSVDIYNPATNTMTPAAPMSQKRLSHMGATLKDGRVLVCGGRTTNVGTTPGAGVVASAEIYNPATNTWTPTGSLNIARRSGTATVLNDGRVLIAGGQDRASATSALPMSSNEIYNPATGTFTLIGNMTTPRASHSAVLLDDGTVLINGGSNGLGTAFPTKLAEIFNPADNSFTAVGPSLFPHLAQVGVKLRDGKVLLAGTYYNVTHTAEGGNMSPECEIYDPVTRTFKATGSLLMKRIDVGGQLLLDGTVLLSGGVSTDFQRRYPTMFQTSSEIYDPRNGLWSASGLMVDGRDEFSGVALDDGRVYVTGGFTRAGTPPVSTLLKTTEMYTPGLGPQIAGLYNVINDLPLAAIKNNNQGQRQSLLADVDNIAKFLNMRVKENKYEEGEHSAPFFGHILYENGVFHRPGLQDPLTNCVGCHGADLKGDGSRPSCYSCHGPIWNQTNPEVKLNDALSQAKKMLSQMDSCSNGAATDDLIYFCDYQRKTRSVVQVLVNTLTDMTAPNQLPTVTVTATPTSGSAPLAVNFTSTASDPDGTIASYFWQFGDSQFSYVANPSHTYTCGGAYTVSLRVTDNKGGTAEATIQINVSSTSSGIDYNCDVQPIFNRECIGCHGAMGGLNLQSCAGVQAGSSNGPVVVPGNATASVLYQEISSGDMPPSSTMLPPNDIATIGAWINSLDPNDPNFCD</sequence>
<evidence type="ECO:0000259" key="7">
    <source>
        <dbReference type="PROSITE" id="PS50093"/>
    </source>
</evidence>
<dbReference type="SUPFAM" id="SSF49299">
    <property type="entry name" value="PKD domain"/>
    <property type="match status" value="1"/>
</dbReference>
<proteinExistence type="predicted"/>
<comment type="caution">
    <text evidence="9">The sequence shown here is derived from an EMBL/GenBank/DDBJ whole genome shotgun (WGS) entry which is preliminary data.</text>
</comment>
<dbReference type="InterPro" id="IPR036909">
    <property type="entry name" value="Cyt_c-like_dom_sf"/>
</dbReference>
<dbReference type="Proteomes" id="UP000178526">
    <property type="component" value="Unassembled WGS sequence"/>
</dbReference>
<dbReference type="Gene3D" id="2.130.10.80">
    <property type="entry name" value="Galactose oxidase/kelch, beta-propeller"/>
    <property type="match status" value="4"/>
</dbReference>
<evidence type="ECO:0000259" key="8">
    <source>
        <dbReference type="PROSITE" id="PS51007"/>
    </source>
</evidence>
<dbReference type="GO" id="GO:0009055">
    <property type="term" value="F:electron transfer activity"/>
    <property type="evidence" value="ECO:0007669"/>
    <property type="project" value="InterPro"/>
</dbReference>
<evidence type="ECO:0000256" key="2">
    <source>
        <dbReference type="ARBA" id="ARBA00022617"/>
    </source>
</evidence>
<feature type="domain" description="Cytochrome c" evidence="8">
    <location>
        <begin position="701"/>
        <end position="784"/>
    </location>
</feature>
<evidence type="ECO:0000256" key="3">
    <source>
        <dbReference type="ARBA" id="ARBA00022723"/>
    </source>
</evidence>
<protein>
    <recommendedName>
        <fullName evidence="11">PKD domain-containing protein</fullName>
    </recommendedName>
</protein>
<dbReference type="SUPFAM" id="SSF46626">
    <property type="entry name" value="Cytochrome c"/>
    <property type="match status" value="1"/>
</dbReference>
<evidence type="ECO:0008006" key="11">
    <source>
        <dbReference type="Google" id="ProtNLM"/>
    </source>
</evidence>
<evidence type="ECO:0000256" key="1">
    <source>
        <dbReference type="ARBA" id="ARBA00022441"/>
    </source>
</evidence>
<dbReference type="CDD" id="cd00146">
    <property type="entry name" value="PKD"/>
    <property type="match status" value="1"/>
</dbReference>
<keyword evidence="4" id="KW-0677">Repeat</keyword>
<organism evidence="9 10">
    <name type="scientific">Candidatus Schekmanbacteria bacterium GWA2_38_11</name>
    <dbReference type="NCBI Taxonomy" id="1817876"/>
    <lineage>
        <taxon>Bacteria</taxon>
        <taxon>Candidatus Schekmaniibacteriota</taxon>
    </lineage>
</organism>
<dbReference type="Gene3D" id="2.60.40.10">
    <property type="entry name" value="Immunoglobulins"/>
    <property type="match status" value="1"/>
</dbReference>
<dbReference type="PANTHER" id="PTHR46344:SF27">
    <property type="entry name" value="KELCH REPEAT SUPERFAMILY PROTEIN"/>
    <property type="match status" value="1"/>
</dbReference>
<dbReference type="SMART" id="SM00089">
    <property type="entry name" value="PKD"/>
    <property type="match status" value="1"/>
</dbReference>
<dbReference type="SMART" id="SM00612">
    <property type="entry name" value="Kelch"/>
    <property type="match status" value="4"/>
</dbReference>
<dbReference type="AlphaFoldDB" id="A0A1F7RIU0"/>
<dbReference type="PANTHER" id="PTHR46344">
    <property type="entry name" value="OS02G0202900 PROTEIN"/>
    <property type="match status" value="1"/>
</dbReference>
<dbReference type="InterPro" id="IPR011429">
    <property type="entry name" value="Cyt_c_Planctomycete-type"/>
</dbReference>
<dbReference type="GO" id="GO:0020037">
    <property type="term" value="F:heme binding"/>
    <property type="evidence" value="ECO:0007669"/>
    <property type="project" value="InterPro"/>
</dbReference>
<dbReference type="GO" id="GO:0046872">
    <property type="term" value="F:metal ion binding"/>
    <property type="evidence" value="ECO:0007669"/>
    <property type="project" value="UniProtKB-KW"/>
</dbReference>
<gene>
    <name evidence="9" type="ORF">A2042_07530</name>
</gene>
<keyword evidence="1" id="KW-0880">Kelch repeat</keyword>
<dbReference type="InterPro" id="IPR037293">
    <property type="entry name" value="Gal_Oxidase_central_sf"/>
</dbReference>
<dbReference type="Pfam" id="PF07635">
    <property type="entry name" value="PSCyt1"/>
    <property type="match status" value="1"/>
</dbReference>
<dbReference type="InterPro" id="IPR000601">
    <property type="entry name" value="PKD_dom"/>
</dbReference>
<dbReference type="InterPro" id="IPR022409">
    <property type="entry name" value="PKD/Chitinase_dom"/>
</dbReference>
<dbReference type="InterPro" id="IPR009056">
    <property type="entry name" value="Cyt_c-like_dom"/>
</dbReference>
<dbReference type="EMBL" id="MGDB01000086">
    <property type="protein sequence ID" value="OGL40847.1"/>
    <property type="molecule type" value="Genomic_DNA"/>
</dbReference>
<accession>A0A1F7RIU0</accession>
<evidence type="ECO:0000256" key="6">
    <source>
        <dbReference type="PROSITE-ProRule" id="PRU00433"/>
    </source>
</evidence>
<evidence type="ECO:0000313" key="9">
    <source>
        <dbReference type="EMBL" id="OGL40847.1"/>
    </source>
</evidence>
<dbReference type="Pfam" id="PF18911">
    <property type="entry name" value="PKD_4"/>
    <property type="match status" value="1"/>
</dbReference>